<name>A0A5A5TJE2_9CHLR</name>
<evidence type="ECO:0000313" key="1">
    <source>
        <dbReference type="EMBL" id="GCF11731.1"/>
    </source>
</evidence>
<sequence length="208" mass="23436">MSFLQDTKDVIRAELQSLASLPSEYRDALSEQSGFIRSVRLQKHLPQGANLTTLHFLKEVSVSGYCVHAIRFEDTAKVWWILFCLVLLEPTGQWTIKECSGLAGNTAMSRPPHLRPTVQLYGNPDAPFYAGGFVIDDQHVGIQRVRLQTPSEMLEDTVLDNLVLYVHSESISLPIQAKLYNAESNLVETHTITLLPMRELKSQLNIDM</sequence>
<dbReference type="AlphaFoldDB" id="A0A5A5TJE2"/>
<dbReference type="Proteomes" id="UP000322530">
    <property type="component" value="Unassembled WGS sequence"/>
</dbReference>
<gene>
    <name evidence="1" type="ORF">KDI_52950</name>
</gene>
<organism evidence="1 2">
    <name type="scientific">Dictyobacter arantiisoli</name>
    <dbReference type="NCBI Taxonomy" id="2014874"/>
    <lineage>
        <taxon>Bacteria</taxon>
        <taxon>Bacillati</taxon>
        <taxon>Chloroflexota</taxon>
        <taxon>Ktedonobacteria</taxon>
        <taxon>Ktedonobacterales</taxon>
        <taxon>Dictyobacteraceae</taxon>
        <taxon>Dictyobacter</taxon>
    </lineage>
</organism>
<reference evidence="1 2" key="1">
    <citation type="submission" date="2019-01" db="EMBL/GenBank/DDBJ databases">
        <title>Draft genome sequence of Dictyobacter sp. Uno17.</title>
        <authorList>
            <person name="Wang C.M."/>
            <person name="Zheng Y."/>
            <person name="Sakai Y."/>
            <person name="Abe K."/>
            <person name="Yokota A."/>
            <person name="Yabe S."/>
        </authorList>
    </citation>
    <scope>NUCLEOTIDE SEQUENCE [LARGE SCALE GENOMIC DNA]</scope>
    <source>
        <strain evidence="1 2">Uno17</strain>
    </source>
</reference>
<comment type="caution">
    <text evidence="1">The sequence shown here is derived from an EMBL/GenBank/DDBJ whole genome shotgun (WGS) entry which is preliminary data.</text>
</comment>
<accession>A0A5A5TJE2</accession>
<evidence type="ECO:0000313" key="2">
    <source>
        <dbReference type="Proteomes" id="UP000322530"/>
    </source>
</evidence>
<dbReference type="EMBL" id="BIXY01000139">
    <property type="protein sequence ID" value="GCF11731.1"/>
    <property type="molecule type" value="Genomic_DNA"/>
</dbReference>
<keyword evidence="2" id="KW-1185">Reference proteome</keyword>
<dbReference type="RefSeq" id="WP_149404539.1">
    <property type="nucleotide sequence ID" value="NZ_BIXY01000139.1"/>
</dbReference>
<proteinExistence type="predicted"/>
<protein>
    <submittedName>
        <fullName evidence="1">Uncharacterized protein</fullName>
    </submittedName>
</protein>